<name>A0A1S7UAP4_9HYPH</name>
<evidence type="ECO:0000313" key="4">
    <source>
        <dbReference type="Proteomes" id="UP000192140"/>
    </source>
</evidence>
<dbReference type="PROSITE" id="PS50931">
    <property type="entry name" value="HTH_LYSR"/>
    <property type="match status" value="1"/>
</dbReference>
<dbReference type="GO" id="GO:0003700">
    <property type="term" value="F:DNA-binding transcription factor activity"/>
    <property type="evidence" value="ECO:0007669"/>
    <property type="project" value="InterPro"/>
</dbReference>
<comment type="caution">
    <text evidence="3">The sequence shown here is derived from an EMBL/GenBank/DDBJ whole genome shotgun (WGS) entry which is preliminary data.</text>
</comment>
<evidence type="ECO:0000313" key="3">
    <source>
        <dbReference type="EMBL" id="CVI63641.1"/>
    </source>
</evidence>
<gene>
    <name evidence="3" type="ORF">AGR7A_pAt20313</name>
</gene>
<organism evidence="3 4">
    <name type="scientific">Agrobacterium deltaense NCPPB 1641</name>
    <dbReference type="NCBI Taxonomy" id="1183425"/>
    <lineage>
        <taxon>Bacteria</taxon>
        <taxon>Pseudomonadati</taxon>
        <taxon>Pseudomonadota</taxon>
        <taxon>Alphaproteobacteria</taxon>
        <taxon>Hyphomicrobiales</taxon>
        <taxon>Rhizobiaceae</taxon>
        <taxon>Rhizobium/Agrobacterium group</taxon>
        <taxon>Agrobacterium</taxon>
    </lineage>
</organism>
<keyword evidence="1" id="KW-0010">Activator</keyword>
<dbReference type="InterPro" id="IPR036390">
    <property type="entry name" value="WH_DNA-bd_sf"/>
</dbReference>
<dbReference type="Pfam" id="PF00126">
    <property type="entry name" value="HTH_1"/>
    <property type="match status" value="1"/>
</dbReference>
<reference evidence="3" key="1">
    <citation type="submission" date="2016-01" db="EMBL/GenBank/DDBJ databases">
        <authorList>
            <person name="Regsiter A."/>
            <person name="william w."/>
        </authorList>
    </citation>
    <scope>NUCLEOTIDE SEQUENCE</scope>
    <source>
        <strain evidence="3">NCPPB 1641</strain>
    </source>
</reference>
<feature type="domain" description="HTH lysR-type" evidence="2">
    <location>
        <begin position="1"/>
        <end position="34"/>
    </location>
</feature>
<dbReference type="PANTHER" id="PTHR30427">
    <property type="entry name" value="TRANSCRIPTIONAL ACTIVATOR PROTEIN LYSR"/>
    <property type="match status" value="1"/>
</dbReference>
<evidence type="ECO:0000259" key="2">
    <source>
        <dbReference type="PROSITE" id="PS50931"/>
    </source>
</evidence>
<dbReference type="GO" id="GO:0010628">
    <property type="term" value="P:positive regulation of gene expression"/>
    <property type="evidence" value="ECO:0007669"/>
    <property type="project" value="TreeGrafter"/>
</dbReference>
<dbReference type="PANTHER" id="PTHR30427:SF1">
    <property type="entry name" value="TRANSCRIPTIONAL ACTIVATOR PROTEIN LYSR"/>
    <property type="match status" value="1"/>
</dbReference>
<dbReference type="Proteomes" id="UP000192140">
    <property type="component" value="Unassembled WGS sequence"/>
</dbReference>
<dbReference type="Gene3D" id="1.10.10.10">
    <property type="entry name" value="Winged helix-like DNA-binding domain superfamily/Winged helix DNA-binding domain"/>
    <property type="match status" value="1"/>
</dbReference>
<evidence type="ECO:0000256" key="1">
    <source>
        <dbReference type="ARBA" id="ARBA00023159"/>
    </source>
</evidence>
<dbReference type="InterPro" id="IPR036388">
    <property type="entry name" value="WH-like_DNA-bd_sf"/>
</dbReference>
<dbReference type="EMBL" id="FCNP01000049">
    <property type="protein sequence ID" value="CVI63641.1"/>
    <property type="molecule type" value="Genomic_DNA"/>
</dbReference>
<keyword evidence="4" id="KW-1185">Reference proteome</keyword>
<proteinExistence type="predicted"/>
<dbReference type="AlphaFoldDB" id="A0A1S7UAP4"/>
<dbReference type="InterPro" id="IPR000847">
    <property type="entry name" value="LysR_HTH_N"/>
</dbReference>
<accession>A0A1S7UAP4</accession>
<dbReference type="SUPFAM" id="SSF46785">
    <property type="entry name" value="Winged helix' DNA-binding domain"/>
    <property type="match status" value="1"/>
</dbReference>
<sequence length="127" mass="14010">MQITQSAVSQQLKQFEEAVGEKLFIRDRCGLIPTSRAVEIYNKIDRYFEALGHIEREIFGSFTVARNSLTIAAPHIVCLSLLPRLVGKLERSDLLAGVLRPGSELRLGCAARPDRGGRCGLIASTTR</sequence>
<protein>
    <recommendedName>
        <fullName evidence="2">HTH lysR-type domain-containing protein</fullName>
    </recommendedName>
</protein>
<dbReference type="GO" id="GO:0043565">
    <property type="term" value="F:sequence-specific DNA binding"/>
    <property type="evidence" value="ECO:0007669"/>
    <property type="project" value="TreeGrafter"/>
</dbReference>